<dbReference type="PANTHER" id="PTHR46250">
    <property type="entry name" value="MYB/SANT-LIKE DNA-BINDING DOMAIN PROTEIN-RELATED"/>
    <property type="match status" value="1"/>
</dbReference>
<proteinExistence type="predicted"/>
<protein>
    <submittedName>
        <fullName evidence="4">Uncharacterized protein LOC120255610</fullName>
    </submittedName>
</protein>
<accession>A0AB40AYD9</accession>
<dbReference type="PANTHER" id="PTHR46250:SF15">
    <property type="entry name" value="OS01G0523800 PROTEIN"/>
    <property type="match status" value="1"/>
</dbReference>
<dbReference type="Pfam" id="PF12776">
    <property type="entry name" value="Myb_DNA-bind_3"/>
    <property type="match status" value="1"/>
</dbReference>
<dbReference type="RefSeq" id="XP_039119341.1">
    <property type="nucleotide sequence ID" value="XM_039263407.1"/>
</dbReference>
<feature type="region of interest" description="Disordered" evidence="1">
    <location>
        <begin position="202"/>
        <end position="227"/>
    </location>
</feature>
<keyword evidence="3" id="KW-1185">Reference proteome</keyword>
<organism evidence="3 4">
    <name type="scientific">Dioscorea cayennensis subsp. rotundata</name>
    <name type="common">White Guinea yam</name>
    <name type="synonym">Dioscorea rotundata</name>
    <dbReference type="NCBI Taxonomy" id="55577"/>
    <lineage>
        <taxon>Eukaryota</taxon>
        <taxon>Viridiplantae</taxon>
        <taxon>Streptophyta</taxon>
        <taxon>Embryophyta</taxon>
        <taxon>Tracheophyta</taxon>
        <taxon>Spermatophyta</taxon>
        <taxon>Magnoliopsida</taxon>
        <taxon>Liliopsida</taxon>
        <taxon>Dioscoreales</taxon>
        <taxon>Dioscoreaceae</taxon>
        <taxon>Dioscorea</taxon>
    </lineage>
</organism>
<name>A0AB40AYD9_DIOCR</name>
<dbReference type="InterPro" id="IPR024752">
    <property type="entry name" value="Myb/SANT-like_dom"/>
</dbReference>
<evidence type="ECO:0000256" key="1">
    <source>
        <dbReference type="SAM" id="MobiDB-lite"/>
    </source>
</evidence>
<gene>
    <name evidence="4" type="primary">LOC120255610</name>
</gene>
<dbReference type="GeneID" id="120255610"/>
<evidence type="ECO:0000313" key="4">
    <source>
        <dbReference type="RefSeq" id="XP_039119341.1"/>
    </source>
</evidence>
<dbReference type="Proteomes" id="UP001515500">
    <property type="component" value="Unplaced"/>
</dbReference>
<reference evidence="4" key="1">
    <citation type="submission" date="2025-08" db="UniProtKB">
        <authorList>
            <consortium name="RefSeq"/>
        </authorList>
    </citation>
    <scope>IDENTIFICATION</scope>
</reference>
<evidence type="ECO:0000313" key="3">
    <source>
        <dbReference type="Proteomes" id="UP001515500"/>
    </source>
</evidence>
<dbReference type="AlphaFoldDB" id="A0AB40AYD9"/>
<evidence type="ECO:0000259" key="2">
    <source>
        <dbReference type="Pfam" id="PF12776"/>
    </source>
</evidence>
<sequence>MGRGQNKHYWTLEEDKALIKALIELSKDAMWRSENGFRHGYLFQLEKMIKEKFPRTTLKAMPNIESRVKLFRSKTAAIADILRASGFAWNQESSTIECEKSAYDEYVKDHKEAVGLYGKSFPFFNDLAQVFKKDKAHDNAKDDIGDDAVQNENISFKDRALAMARGDIGDDTAQYLHENYSLDGDRSFSQIPSDDFVMPTQEPIDSPSPMASNNSVSKTFGRRKRKVRARDSTMEAISENFRHFIEIVGSGFKMMAETAARNAETAARNAETAARNAEIVARDAEVAARREAARKEIEKKKKLLNQVIFKIDGLSDDEAMVILQVLGKDEDQLKIFFDLPDDKKLCFCRVFLARMSHCPPGVKLISQ</sequence>
<feature type="compositionally biased region" description="Polar residues" evidence="1">
    <location>
        <begin position="209"/>
        <end position="218"/>
    </location>
</feature>
<feature type="domain" description="Myb/SANT-like" evidence="2">
    <location>
        <begin position="9"/>
        <end position="106"/>
    </location>
</feature>